<accession>A0A411PFU8</accession>
<dbReference type="InterPro" id="IPR013517">
    <property type="entry name" value="FG-GAP"/>
</dbReference>
<sequence length="494" mass="54068">MGVAFRFKILTLALLAVSGCGSDSNETSLPKPIDAKISFTDVSHHLPNHDRLGDYGVLWGHFTNAQTPELIFMNHAKFPQLLKSNSQGKYEDHIANSGLRQSDWIYPSQNDRHGAVCGDFNNDGFIDLFITHGANKGDTIGLKYDELLQGNGDFSFIDVSERSVINPKGRGRTASWIDLNNDGLLDLYIANYDTINEVQINIGNGTFIPSDDYPELEQIGARVSWQDVNLDGIPDVATGLPFNLLLGQGEGRYSQHQLIDLVPESAQGYSVNWADVTNNGYPDLLISSLAGAVYLYINEGGGFSLASQSHGWTNGVKTNVMGTAFADLDNDGLVDIVINKADDIYLFKNAGQGRFNQIESTLGPYINTDTNGDASLADFNGDGLLDFATDRLDGHILWKNTTETDNAWVSLSLEGAASNRMGFGARVELYRKDGQLLSSQQYYGSQGGFRSRGCSPLHFGLQSYTDVVAHVHWPSGVVTQHAEIKLNQLNTLKE</sequence>
<dbReference type="PROSITE" id="PS51257">
    <property type="entry name" value="PROKAR_LIPOPROTEIN"/>
    <property type="match status" value="1"/>
</dbReference>
<dbReference type="InterPro" id="IPR013519">
    <property type="entry name" value="Int_alpha_beta-p"/>
</dbReference>
<dbReference type="SMART" id="SM00191">
    <property type="entry name" value="Int_alpha"/>
    <property type="match status" value="1"/>
</dbReference>
<evidence type="ECO:0000259" key="4">
    <source>
        <dbReference type="Pfam" id="PF07593"/>
    </source>
</evidence>
<gene>
    <name evidence="5" type="ORF">EXU30_06965</name>
</gene>
<dbReference type="SUPFAM" id="SSF69318">
    <property type="entry name" value="Integrin alpha N-terminal domain"/>
    <property type="match status" value="1"/>
</dbReference>
<dbReference type="InterPro" id="IPR028994">
    <property type="entry name" value="Integrin_alpha_N"/>
</dbReference>
<proteinExistence type="predicted"/>
<evidence type="ECO:0000256" key="1">
    <source>
        <dbReference type="ARBA" id="ARBA00022729"/>
    </source>
</evidence>
<reference evidence="5 6" key="1">
    <citation type="submission" date="2019-02" db="EMBL/GenBank/DDBJ databases">
        <title>Shewanella sp. D4-2 isolated from Dokdo Island.</title>
        <authorList>
            <person name="Baek K."/>
        </authorList>
    </citation>
    <scope>NUCLEOTIDE SEQUENCE [LARGE SCALE GENOMIC DNA]</scope>
    <source>
        <strain evidence="5 6">D4-2</strain>
    </source>
</reference>
<keyword evidence="1" id="KW-0732">Signal</keyword>
<dbReference type="Gene3D" id="2.130.10.130">
    <property type="entry name" value="Integrin alpha, N-terminal"/>
    <property type="match status" value="2"/>
</dbReference>
<keyword evidence="3" id="KW-0325">Glycoprotein</keyword>
<feature type="domain" description="ASPIC/UnbV" evidence="4">
    <location>
        <begin position="422"/>
        <end position="489"/>
    </location>
</feature>
<dbReference type="InterPro" id="IPR011519">
    <property type="entry name" value="UnbV_ASPIC"/>
</dbReference>
<dbReference type="KEGG" id="smai:EXU30_06965"/>
<dbReference type="OrthoDB" id="100785at2"/>
<organism evidence="5 6">
    <name type="scientific">Shewanella maritima</name>
    <dbReference type="NCBI Taxonomy" id="2520507"/>
    <lineage>
        <taxon>Bacteria</taxon>
        <taxon>Pseudomonadati</taxon>
        <taxon>Pseudomonadota</taxon>
        <taxon>Gammaproteobacteria</taxon>
        <taxon>Alteromonadales</taxon>
        <taxon>Shewanellaceae</taxon>
        <taxon>Shewanella</taxon>
    </lineage>
</organism>
<dbReference type="EMBL" id="CP036200">
    <property type="protein sequence ID" value="QBF82467.1"/>
    <property type="molecule type" value="Genomic_DNA"/>
</dbReference>
<dbReference type="Pfam" id="PF13517">
    <property type="entry name" value="FG-GAP_3"/>
    <property type="match status" value="2"/>
</dbReference>
<dbReference type="AlphaFoldDB" id="A0A411PFU8"/>
<evidence type="ECO:0000313" key="6">
    <source>
        <dbReference type="Proteomes" id="UP000291106"/>
    </source>
</evidence>
<dbReference type="Proteomes" id="UP000291106">
    <property type="component" value="Chromosome"/>
</dbReference>
<protein>
    <submittedName>
        <fullName evidence="5">CRTAC1 family protein</fullName>
    </submittedName>
</protein>
<keyword evidence="6" id="KW-1185">Reference proteome</keyword>
<dbReference type="PANTHER" id="PTHR16026">
    <property type="entry name" value="CARTILAGE ACIDIC PROTEIN 1"/>
    <property type="match status" value="1"/>
</dbReference>
<evidence type="ECO:0000256" key="2">
    <source>
        <dbReference type="ARBA" id="ARBA00022737"/>
    </source>
</evidence>
<dbReference type="RefSeq" id="WP_130598624.1">
    <property type="nucleotide sequence ID" value="NZ_CP036200.1"/>
</dbReference>
<keyword evidence="2" id="KW-0677">Repeat</keyword>
<dbReference type="PANTHER" id="PTHR16026:SF0">
    <property type="entry name" value="CARTILAGE ACIDIC PROTEIN 1"/>
    <property type="match status" value="1"/>
</dbReference>
<evidence type="ECO:0000313" key="5">
    <source>
        <dbReference type="EMBL" id="QBF82467.1"/>
    </source>
</evidence>
<name>A0A411PFU8_9GAMM</name>
<evidence type="ECO:0000256" key="3">
    <source>
        <dbReference type="ARBA" id="ARBA00023180"/>
    </source>
</evidence>
<dbReference type="InterPro" id="IPR027039">
    <property type="entry name" value="Crtac1"/>
</dbReference>
<dbReference type="Pfam" id="PF07593">
    <property type="entry name" value="UnbV_ASPIC"/>
    <property type="match status" value="1"/>
</dbReference>